<gene>
    <name evidence="1" type="primary">ssm</name>
    <name evidence="1" type="ordered locus">azo2819</name>
</gene>
<sequence>MTLRTGAPTWLFDLDNTLHNASPHIFPHINRSMTAYLERHLALTTEEANRLRMHYWQRYGATLLGLVKHHGTDPRHFLRETHRFERLHKMMVFDRALSNMLRRLPGRKIVFSNAPQEYAEAVLELMGIRRCFSGVAGIEQLHFHPKPGIRAYRTLLHDYRLDPRRCVMIEDTAANLRTARRLGMRTVLVGRGLGKPAYVDVKIASILDLRRASAALLA</sequence>
<dbReference type="PANTHER" id="PTHR47438">
    <property type="entry name" value="PHOSPHATE METABOLISM PROTEIN 8-RELATED"/>
    <property type="match status" value="1"/>
</dbReference>
<dbReference type="SUPFAM" id="SSF56784">
    <property type="entry name" value="HAD-like"/>
    <property type="match status" value="1"/>
</dbReference>
<dbReference type="InterPro" id="IPR010237">
    <property type="entry name" value="Pyr-5-nucltdase"/>
</dbReference>
<dbReference type="GO" id="GO:0008967">
    <property type="term" value="F:phosphoglycolate phosphatase activity"/>
    <property type="evidence" value="ECO:0007669"/>
    <property type="project" value="UniProtKB-EC"/>
</dbReference>
<dbReference type="GO" id="GO:0006206">
    <property type="term" value="P:pyrimidine nucleobase metabolic process"/>
    <property type="evidence" value="ECO:0007669"/>
    <property type="project" value="TreeGrafter"/>
</dbReference>
<dbReference type="SFLD" id="SFLDG01129">
    <property type="entry name" value="C1.5:_HAD__Beta-PGM__Phosphata"/>
    <property type="match status" value="1"/>
</dbReference>
<dbReference type="HOGENOM" id="CLU_059493_2_0_4"/>
<dbReference type="SFLD" id="SFLDG01132">
    <property type="entry name" value="C1.5.3:_5'-Nucleotidase_Like"/>
    <property type="match status" value="1"/>
</dbReference>
<dbReference type="Proteomes" id="UP000002588">
    <property type="component" value="Chromosome"/>
</dbReference>
<reference evidence="1 2" key="1">
    <citation type="journal article" date="2006" name="Nat. Biotechnol.">
        <title>Complete genome of the mutualistic, N2-fixing grass endophyte Azoarcus sp. strain BH72.</title>
        <authorList>
            <person name="Krause A."/>
            <person name="Ramakumar A."/>
            <person name="Bartels D."/>
            <person name="Battistoni F."/>
            <person name="Bekel T."/>
            <person name="Boch J."/>
            <person name="Boehm M."/>
            <person name="Friedrich F."/>
            <person name="Hurek T."/>
            <person name="Krause L."/>
            <person name="Linke B."/>
            <person name="McHardy A.C."/>
            <person name="Sarkar A."/>
            <person name="Schneiker S."/>
            <person name="Syed A.A."/>
            <person name="Thauer R."/>
            <person name="Vorhoelter F.-J."/>
            <person name="Weidner S."/>
            <person name="Puehler A."/>
            <person name="Reinhold-Hurek B."/>
            <person name="Kaiser O."/>
            <person name="Goesmann A."/>
        </authorList>
    </citation>
    <scope>NUCLEOTIDE SEQUENCE [LARGE SCALE GENOMIC DNA]</scope>
    <source>
        <strain evidence="1 2">BH72</strain>
    </source>
</reference>
<dbReference type="RefSeq" id="WP_011766545.1">
    <property type="nucleotide sequence ID" value="NC_008702.1"/>
</dbReference>
<dbReference type="EMBL" id="AM406670">
    <property type="protein sequence ID" value="CAL95435.1"/>
    <property type="molecule type" value="Genomic_DNA"/>
</dbReference>
<keyword evidence="2" id="KW-1185">Reference proteome</keyword>
<evidence type="ECO:0000313" key="2">
    <source>
        <dbReference type="Proteomes" id="UP000002588"/>
    </source>
</evidence>
<dbReference type="NCBIfam" id="TIGR01509">
    <property type="entry name" value="HAD-SF-IA-v3"/>
    <property type="match status" value="1"/>
</dbReference>
<dbReference type="Gene3D" id="1.10.150.450">
    <property type="match status" value="1"/>
</dbReference>
<dbReference type="eggNOG" id="COG1011">
    <property type="taxonomic scope" value="Bacteria"/>
</dbReference>
<dbReference type="Gene3D" id="3.40.50.1000">
    <property type="entry name" value="HAD superfamily/HAD-like"/>
    <property type="match status" value="1"/>
</dbReference>
<organism evidence="1 2">
    <name type="scientific">Azoarcus sp. (strain BH72)</name>
    <dbReference type="NCBI Taxonomy" id="418699"/>
    <lineage>
        <taxon>Bacteria</taxon>
        <taxon>Pseudomonadati</taxon>
        <taxon>Pseudomonadota</taxon>
        <taxon>Betaproteobacteria</taxon>
        <taxon>Rhodocyclales</taxon>
        <taxon>Zoogloeaceae</taxon>
        <taxon>Azoarcus</taxon>
    </lineage>
</organism>
<protein>
    <submittedName>
        <fullName evidence="1">Hydrolase</fullName>
        <ecNumber evidence="1">3.1.3.18</ecNumber>
    </submittedName>
</protein>
<dbReference type="PANTHER" id="PTHR47438:SF1">
    <property type="entry name" value="PHOSPHATE METABOLISM PROTEIN 8-RELATED"/>
    <property type="match status" value="1"/>
</dbReference>
<keyword evidence="1" id="KW-0378">Hydrolase</keyword>
<proteinExistence type="predicted"/>
<evidence type="ECO:0000313" key="1">
    <source>
        <dbReference type="EMBL" id="CAL95435.1"/>
    </source>
</evidence>
<dbReference type="STRING" id="62928.azo2819"/>
<dbReference type="InterPro" id="IPR052791">
    <property type="entry name" value="SSM1_domain"/>
</dbReference>
<dbReference type="InterPro" id="IPR023214">
    <property type="entry name" value="HAD_sf"/>
</dbReference>
<dbReference type="GO" id="GO:0008252">
    <property type="term" value="F:nucleotidase activity"/>
    <property type="evidence" value="ECO:0007669"/>
    <property type="project" value="TreeGrafter"/>
</dbReference>
<dbReference type="AlphaFoldDB" id="A1K9D0"/>
<dbReference type="EC" id="3.1.3.18" evidence="1"/>
<dbReference type="GO" id="GO:0009166">
    <property type="term" value="P:nucleotide catabolic process"/>
    <property type="evidence" value="ECO:0007669"/>
    <property type="project" value="TreeGrafter"/>
</dbReference>
<accession>A1K9D0</accession>
<dbReference type="Pfam" id="PF00702">
    <property type="entry name" value="Hydrolase"/>
    <property type="match status" value="1"/>
</dbReference>
<dbReference type="SFLD" id="SFLDS00003">
    <property type="entry name" value="Haloacid_Dehalogenase"/>
    <property type="match status" value="1"/>
</dbReference>
<dbReference type="InterPro" id="IPR036412">
    <property type="entry name" value="HAD-like_sf"/>
</dbReference>
<dbReference type="KEGG" id="azo:azo2819"/>
<name>A1K9D0_AZOSB</name>
<dbReference type="InterPro" id="IPR006439">
    <property type="entry name" value="HAD-SF_hydro_IA"/>
</dbReference>
<dbReference type="NCBIfam" id="TIGR01993">
    <property type="entry name" value="Pyr-5-nucltdase"/>
    <property type="match status" value="1"/>
</dbReference>